<dbReference type="Gene3D" id="3.40.190.290">
    <property type="match status" value="1"/>
</dbReference>
<keyword evidence="7" id="KW-1185">Reference proteome</keyword>
<accession>A0A518GA86</accession>
<dbReference type="Proteomes" id="UP000318017">
    <property type="component" value="Chromosome"/>
</dbReference>
<dbReference type="InterPro" id="IPR050950">
    <property type="entry name" value="HTH-type_LysR_regulators"/>
</dbReference>
<evidence type="ECO:0000313" key="7">
    <source>
        <dbReference type="Proteomes" id="UP000318017"/>
    </source>
</evidence>
<organism evidence="6 7">
    <name type="scientific">Aureliella helgolandensis</name>
    <dbReference type="NCBI Taxonomy" id="2527968"/>
    <lineage>
        <taxon>Bacteria</taxon>
        <taxon>Pseudomonadati</taxon>
        <taxon>Planctomycetota</taxon>
        <taxon>Planctomycetia</taxon>
        <taxon>Pirellulales</taxon>
        <taxon>Pirellulaceae</taxon>
        <taxon>Aureliella</taxon>
    </lineage>
</organism>
<dbReference type="InterPro" id="IPR005119">
    <property type="entry name" value="LysR_subst-bd"/>
</dbReference>
<keyword evidence="3" id="KW-0238">DNA-binding</keyword>
<dbReference type="InterPro" id="IPR036388">
    <property type="entry name" value="WH-like_DNA-bd_sf"/>
</dbReference>
<dbReference type="CDD" id="cd05466">
    <property type="entry name" value="PBP2_LTTR_substrate"/>
    <property type="match status" value="1"/>
</dbReference>
<evidence type="ECO:0000256" key="3">
    <source>
        <dbReference type="ARBA" id="ARBA00023125"/>
    </source>
</evidence>
<dbReference type="GO" id="GO:0005829">
    <property type="term" value="C:cytosol"/>
    <property type="evidence" value="ECO:0007669"/>
    <property type="project" value="TreeGrafter"/>
</dbReference>
<feature type="domain" description="HTH lysR-type" evidence="5">
    <location>
        <begin position="12"/>
        <end position="69"/>
    </location>
</feature>
<name>A0A518GA86_9BACT</name>
<gene>
    <name evidence="6" type="primary">cysB</name>
    <name evidence="6" type="ORF">Q31a_38440</name>
</gene>
<dbReference type="PANTHER" id="PTHR30419:SF30">
    <property type="entry name" value="LYSR FAMILY TRANSCRIPTIONAL REGULATOR"/>
    <property type="match status" value="1"/>
</dbReference>
<dbReference type="Pfam" id="PF00126">
    <property type="entry name" value="HTH_1"/>
    <property type="match status" value="1"/>
</dbReference>
<dbReference type="SUPFAM" id="SSF53850">
    <property type="entry name" value="Periplasmic binding protein-like II"/>
    <property type="match status" value="1"/>
</dbReference>
<dbReference type="RefSeq" id="WP_145080690.1">
    <property type="nucleotide sequence ID" value="NZ_CP036298.1"/>
</dbReference>
<dbReference type="PANTHER" id="PTHR30419">
    <property type="entry name" value="HTH-TYPE TRANSCRIPTIONAL REGULATOR YBHD"/>
    <property type="match status" value="1"/>
</dbReference>
<keyword evidence="2" id="KW-0805">Transcription regulation</keyword>
<dbReference type="Pfam" id="PF03466">
    <property type="entry name" value="LysR_substrate"/>
    <property type="match status" value="1"/>
</dbReference>
<dbReference type="KEGG" id="ahel:Q31a_38440"/>
<dbReference type="OrthoDB" id="280324at2"/>
<dbReference type="InterPro" id="IPR036390">
    <property type="entry name" value="WH_DNA-bd_sf"/>
</dbReference>
<dbReference type="InterPro" id="IPR000847">
    <property type="entry name" value="LysR_HTH_N"/>
</dbReference>
<dbReference type="GO" id="GO:0003677">
    <property type="term" value="F:DNA binding"/>
    <property type="evidence" value="ECO:0007669"/>
    <property type="project" value="UniProtKB-KW"/>
</dbReference>
<evidence type="ECO:0000313" key="6">
    <source>
        <dbReference type="EMBL" id="QDV25518.1"/>
    </source>
</evidence>
<protein>
    <submittedName>
        <fullName evidence="6">HTH-type transcriptional regulator CysB</fullName>
    </submittedName>
</protein>
<evidence type="ECO:0000259" key="5">
    <source>
        <dbReference type="PROSITE" id="PS50931"/>
    </source>
</evidence>
<comment type="similarity">
    <text evidence="1">Belongs to the LysR transcriptional regulatory family.</text>
</comment>
<dbReference type="Gene3D" id="1.10.10.10">
    <property type="entry name" value="Winged helix-like DNA-binding domain superfamily/Winged helix DNA-binding domain"/>
    <property type="match status" value="1"/>
</dbReference>
<proteinExistence type="inferred from homology"/>
<dbReference type="PROSITE" id="PS50931">
    <property type="entry name" value="HTH_LYSR"/>
    <property type="match status" value="1"/>
</dbReference>
<keyword evidence="4" id="KW-0804">Transcription</keyword>
<sequence length="307" mass="34166">MDRNWFDRAEALNVQQVNTFCRVYEHGGYAGAAEYLDQSGPTLWEHVKALEKIYQAQLFERSGRNIRPTDAGHALYQLLLPLLATVESTFERLAEETDDTPTEVRLVTGVRMMLEELGAPLQQFHAAYPTVRIKLLSADNRTAQQFVTEGKADLALLIEPPQELIAPGITCLRLYPIDYLAALPKRHRLIRKDNLCLEDLVDEPLIVGNPDTVGRSMLEQAHFRLGLTRPLRIVAETDNSAVTLACVRAGLGVGIIAGRPSGSLEQRIHTKSLAQEIGRVHVVAAYREGRTLTRTLQTLVDLIGCIP</sequence>
<dbReference type="AlphaFoldDB" id="A0A518GA86"/>
<reference evidence="6 7" key="1">
    <citation type="submission" date="2019-02" db="EMBL/GenBank/DDBJ databases">
        <title>Deep-cultivation of Planctomycetes and their phenomic and genomic characterization uncovers novel biology.</title>
        <authorList>
            <person name="Wiegand S."/>
            <person name="Jogler M."/>
            <person name="Boedeker C."/>
            <person name="Pinto D."/>
            <person name="Vollmers J."/>
            <person name="Rivas-Marin E."/>
            <person name="Kohn T."/>
            <person name="Peeters S.H."/>
            <person name="Heuer A."/>
            <person name="Rast P."/>
            <person name="Oberbeckmann S."/>
            <person name="Bunk B."/>
            <person name="Jeske O."/>
            <person name="Meyerdierks A."/>
            <person name="Storesund J.E."/>
            <person name="Kallscheuer N."/>
            <person name="Luecker S."/>
            <person name="Lage O.M."/>
            <person name="Pohl T."/>
            <person name="Merkel B.J."/>
            <person name="Hornburger P."/>
            <person name="Mueller R.-W."/>
            <person name="Bruemmer F."/>
            <person name="Labrenz M."/>
            <person name="Spormann A.M."/>
            <person name="Op den Camp H."/>
            <person name="Overmann J."/>
            <person name="Amann R."/>
            <person name="Jetten M.S.M."/>
            <person name="Mascher T."/>
            <person name="Medema M.H."/>
            <person name="Devos D.P."/>
            <person name="Kaster A.-K."/>
            <person name="Ovreas L."/>
            <person name="Rohde M."/>
            <person name="Galperin M.Y."/>
            <person name="Jogler C."/>
        </authorList>
    </citation>
    <scope>NUCLEOTIDE SEQUENCE [LARGE SCALE GENOMIC DNA]</scope>
    <source>
        <strain evidence="6 7">Q31a</strain>
    </source>
</reference>
<evidence type="ECO:0000256" key="1">
    <source>
        <dbReference type="ARBA" id="ARBA00009437"/>
    </source>
</evidence>
<evidence type="ECO:0000256" key="2">
    <source>
        <dbReference type="ARBA" id="ARBA00023015"/>
    </source>
</evidence>
<dbReference type="SUPFAM" id="SSF46785">
    <property type="entry name" value="Winged helix' DNA-binding domain"/>
    <property type="match status" value="1"/>
</dbReference>
<dbReference type="GO" id="GO:0003700">
    <property type="term" value="F:DNA-binding transcription factor activity"/>
    <property type="evidence" value="ECO:0007669"/>
    <property type="project" value="InterPro"/>
</dbReference>
<evidence type="ECO:0000256" key="4">
    <source>
        <dbReference type="ARBA" id="ARBA00023163"/>
    </source>
</evidence>
<dbReference type="EMBL" id="CP036298">
    <property type="protein sequence ID" value="QDV25518.1"/>
    <property type="molecule type" value="Genomic_DNA"/>
</dbReference>